<dbReference type="SUPFAM" id="SSF48403">
    <property type="entry name" value="Ankyrin repeat"/>
    <property type="match status" value="1"/>
</dbReference>
<dbReference type="PROSITE" id="PS50088">
    <property type="entry name" value="ANK_REPEAT"/>
    <property type="match status" value="1"/>
</dbReference>
<keyword evidence="2 3" id="KW-0040">ANK repeat</keyword>
<gene>
    <name evidence="4" type="ORF">TCEB3V08_LOCUS1694</name>
</gene>
<dbReference type="InterPro" id="IPR036770">
    <property type="entry name" value="Ankyrin_rpt-contain_sf"/>
</dbReference>
<accession>A0A7R9GRN4</accession>
<evidence type="ECO:0000256" key="1">
    <source>
        <dbReference type="ARBA" id="ARBA00022737"/>
    </source>
</evidence>
<dbReference type="SMART" id="SM00248">
    <property type="entry name" value="ANK"/>
    <property type="match status" value="5"/>
</dbReference>
<protein>
    <submittedName>
        <fullName evidence="4">Uncharacterized protein</fullName>
    </submittedName>
</protein>
<evidence type="ECO:0000313" key="4">
    <source>
        <dbReference type="EMBL" id="CAD7393731.1"/>
    </source>
</evidence>
<keyword evidence="1" id="KW-0677">Repeat</keyword>
<dbReference type="PANTHER" id="PTHR24180">
    <property type="entry name" value="CYCLIN-DEPENDENT KINASE INHIBITOR 2C-RELATED"/>
    <property type="match status" value="1"/>
</dbReference>
<dbReference type="InterPro" id="IPR051637">
    <property type="entry name" value="Ank_repeat_dom-contain_49"/>
</dbReference>
<reference evidence="4" key="1">
    <citation type="submission" date="2020-11" db="EMBL/GenBank/DDBJ databases">
        <authorList>
            <person name="Tran Van P."/>
        </authorList>
    </citation>
    <scope>NUCLEOTIDE SEQUENCE</scope>
</reference>
<evidence type="ECO:0000256" key="2">
    <source>
        <dbReference type="ARBA" id="ARBA00023043"/>
    </source>
</evidence>
<name>A0A7R9GRN4_TIMCR</name>
<proteinExistence type="predicted"/>
<evidence type="ECO:0000256" key="3">
    <source>
        <dbReference type="PROSITE-ProRule" id="PRU00023"/>
    </source>
</evidence>
<dbReference type="AlphaFoldDB" id="A0A7R9GRN4"/>
<feature type="repeat" description="ANK" evidence="3">
    <location>
        <begin position="104"/>
        <end position="132"/>
    </location>
</feature>
<sequence length="489" mass="54886">MGGALSTFFQSSALLAAGNHRGVSEQTRTKVDTIFDALRANPRISVQRLEGLLSQIPKNENILLVHNEEGYNLLQKCVGINNVDMVRWILSRNTDVNRGACSLPLHIACLKGYEDIVDMLLKHNARIDVEARMCWPGPHNQNCEERGKYSAHGDERMGDRSSDKLQSSIFYAIDGDQLANTLVVLSSTAEDGEIKVRISVGCGAETKVRTATQQMTVLHIVFLIGRKSAEDTLQTCKLLLEHGLRELINEPDSLGNTPLHGLIVRYALEEARYGYDHDNQPWNKWDVLHLVRFLLQNGARPSINQHGNSALACVLRHVRDWEFRYELLNMLLQEGGDPNIVGRDGSVPLMVCLVPLINKDPLHHFTHSMKCTVPHVYVEMGPIKLSRAQSRKLKKQQHTDNIDQAKHCQKLVWVKKVDSSNAALLLQQGIISRVNEQLLHKYMTMDCVVSHLTGLKDDLQDIRDTGINVILDEASNICAATSIEIDCFF</sequence>
<dbReference type="Gene3D" id="1.25.40.20">
    <property type="entry name" value="Ankyrin repeat-containing domain"/>
    <property type="match status" value="2"/>
</dbReference>
<dbReference type="PANTHER" id="PTHR24180:SF42">
    <property type="entry name" value="FORK-HEAD DOMAIN-CONTAINING PROTEIN"/>
    <property type="match status" value="1"/>
</dbReference>
<dbReference type="InterPro" id="IPR002110">
    <property type="entry name" value="Ankyrin_rpt"/>
</dbReference>
<dbReference type="Pfam" id="PF12796">
    <property type="entry name" value="Ank_2"/>
    <property type="match status" value="1"/>
</dbReference>
<organism evidence="4">
    <name type="scientific">Timema cristinae</name>
    <name type="common">Walking stick</name>
    <dbReference type="NCBI Taxonomy" id="61476"/>
    <lineage>
        <taxon>Eukaryota</taxon>
        <taxon>Metazoa</taxon>
        <taxon>Ecdysozoa</taxon>
        <taxon>Arthropoda</taxon>
        <taxon>Hexapoda</taxon>
        <taxon>Insecta</taxon>
        <taxon>Pterygota</taxon>
        <taxon>Neoptera</taxon>
        <taxon>Polyneoptera</taxon>
        <taxon>Phasmatodea</taxon>
        <taxon>Timematodea</taxon>
        <taxon>Timematoidea</taxon>
        <taxon>Timematidae</taxon>
        <taxon>Timema</taxon>
    </lineage>
</organism>
<dbReference type="PROSITE" id="PS50297">
    <property type="entry name" value="ANK_REP_REGION"/>
    <property type="match status" value="1"/>
</dbReference>
<dbReference type="EMBL" id="OC316784">
    <property type="protein sequence ID" value="CAD7393731.1"/>
    <property type="molecule type" value="Genomic_DNA"/>
</dbReference>